<dbReference type="PROSITE" id="PS50850">
    <property type="entry name" value="MFS"/>
    <property type="match status" value="1"/>
</dbReference>
<dbReference type="RefSeq" id="WP_222991274.1">
    <property type="nucleotide sequence ID" value="NZ_JAINVV010000008.1"/>
</dbReference>
<feature type="transmembrane region" description="Helical" evidence="4">
    <location>
        <begin position="178"/>
        <end position="197"/>
    </location>
</feature>
<feature type="transmembrane region" description="Helical" evidence="4">
    <location>
        <begin position="267"/>
        <end position="286"/>
    </location>
</feature>
<comment type="caution">
    <text evidence="6">The sequence shown here is derived from an EMBL/GenBank/DDBJ whole genome shotgun (WGS) entry which is preliminary data.</text>
</comment>
<dbReference type="InterPro" id="IPR011701">
    <property type="entry name" value="MFS"/>
</dbReference>
<feature type="transmembrane region" description="Helical" evidence="4">
    <location>
        <begin position="323"/>
        <end position="344"/>
    </location>
</feature>
<evidence type="ECO:0000256" key="4">
    <source>
        <dbReference type="SAM" id="Phobius"/>
    </source>
</evidence>
<evidence type="ECO:0000313" key="7">
    <source>
        <dbReference type="Proteomes" id="UP000706039"/>
    </source>
</evidence>
<name>A0ABS7PW27_9SPHN</name>
<keyword evidence="3 4" id="KW-0472">Membrane</keyword>
<keyword evidence="2 4" id="KW-1133">Transmembrane helix</keyword>
<dbReference type="PANTHER" id="PTHR11360">
    <property type="entry name" value="MONOCARBOXYLATE TRANSPORTER"/>
    <property type="match status" value="1"/>
</dbReference>
<feature type="transmembrane region" description="Helical" evidence="4">
    <location>
        <begin position="111"/>
        <end position="136"/>
    </location>
</feature>
<feature type="transmembrane region" description="Helical" evidence="4">
    <location>
        <begin position="58"/>
        <end position="76"/>
    </location>
</feature>
<accession>A0ABS7PW27</accession>
<dbReference type="InterPro" id="IPR020846">
    <property type="entry name" value="MFS_dom"/>
</dbReference>
<keyword evidence="7" id="KW-1185">Reference proteome</keyword>
<dbReference type="EMBL" id="JAINVV010000008">
    <property type="protein sequence ID" value="MBY8824189.1"/>
    <property type="molecule type" value="Genomic_DNA"/>
</dbReference>
<evidence type="ECO:0000259" key="5">
    <source>
        <dbReference type="PROSITE" id="PS50850"/>
    </source>
</evidence>
<reference evidence="6 7" key="1">
    <citation type="submission" date="2021-08" db="EMBL/GenBank/DDBJ databases">
        <authorList>
            <person name="Tuo L."/>
        </authorList>
    </citation>
    <scope>NUCLEOTIDE SEQUENCE [LARGE SCALE GENOMIC DNA]</scope>
    <source>
        <strain evidence="6 7">JCM 31229</strain>
    </source>
</reference>
<evidence type="ECO:0000256" key="1">
    <source>
        <dbReference type="ARBA" id="ARBA00022692"/>
    </source>
</evidence>
<evidence type="ECO:0000256" key="3">
    <source>
        <dbReference type="ARBA" id="ARBA00023136"/>
    </source>
</evidence>
<feature type="transmembrane region" description="Helical" evidence="4">
    <location>
        <begin position="384"/>
        <end position="404"/>
    </location>
</feature>
<dbReference type="InterPro" id="IPR036259">
    <property type="entry name" value="MFS_trans_sf"/>
</dbReference>
<organism evidence="6 7">
    <name type="scientific">Sphingomonas colocasiae</name>
    <dbReference type="NCBI Taxonomy" id="1848973"/>
    <lineage>
        <taxon>Bacteria</taxon>
        <taxon>Pseudomonadati</taxon>
        <taxon>Pseudomonadota</taxon>
        <taxon>Alphaproteobacteria</taxon>
        <taxon>Sphingomonadales</taxon>
        <taxon>Sphingomonadaceae</taxon>
        <taxon>Sphingomonas</taxon>
    </lineage>
</organism>
<dbReference type="SUPFAM" id="SSF103473">
    <property type="entry name" value="MFS general substrate transporter"/>
    <property type="match status" value="1"/>
</dbReference>
<evidence type="ECO:0000313" key="6">
    <source>
        <dbReference type="EMBL" id="MBY8824189.1"/>
    </source>
</evidence>
<sequence>MSVTDLADSDVRSQPPLPGWAAFLCVSLMFFFLNLATFQTLGVVLFKMVAELSWSQTAAGSSFVFLGLACGLMSPLPALTIRKFGSRATLCIGSIVLAAGFWLCANGDTLVSFYIAMTMIGAGFSFSGTVPGVYLIAGWFEKYSSRAIGFYFMFGALGAAFGPPIVDWIVKELGWRGHWTAMAVVAGLLGVICLLLVRDRASDAAAGSKQNAAAGTPDAQSWTPRQAMMTRQFILVAAAMTGTMACVLTLSSMVIRHLVDHGATPTSAAFIFGILGLVATFVKAAAGWACEKIRPETIAAVGLLLQMIGNILFAFAASPAVQLLAAIAFGAGWGFTYVAGPVLLIRYFGRTVGPRILSGVWLATTLSAAGPLVAGLVADRWGSFTPIFYGLGGVMLVLALPVWLMRMPVFAATGGDAAAPQAGNTGTVLRNPA</sequence>
<protein>
    <submittedName>
        <fullName evidence="6">MFS transporter</fullName>
    </submittedName>
</protein>
<keyword evidence="1 4" id="KW-0812">Transmembrane</keyword>
<feature type="transmembrane region" description="Helical" evidence="4">
    <location>
        <begin position="356"/>
        <end position="378"/>
    </location>
</feature>
<feature type="transmembrane region" description="Helical" evidence="4">
    <location>
        <begin position="233"/>
        <end position="255"/>
    </location>
</feature>
<proteinExistence type="predicted"/>
<feature type="transmembrane region" description="Helical" evidence="4">
    <location>
        <begin position="88"/>
        <end position="105"/>
    </location>
</feature>
<feature type="domain" description="Major facilitator superfamily (MFS) profile" evidence="5">
    <location>
        <begin position="22"/>
        <end position="410"/>
    </location>
</feature>
<evidence type="ECO:0000256" key="2">
    <source>
        <dbReference type="ARBA" id="ARBA00022989"/>
    </source>
</evidence>
<feature type="transmembrane region" description="Helical" evidence="4">
    <location>
        <begin position="298"/>
        <end position="317"/>
    </location>
</feature>
<feature type="transmembrane region" description="Helical" evidence="4">
    <location>
        <begin position="20"/>
        <end position="46"/>
    </location>
</feature>
<dbReference type="Pfam" id="PF07690">
    <property type="entry name" value="MFS_1"/>
    <property type="match status" value="1"/>
</dbReference>
<gene>
    <name evidence="6" type="ORF">K7G82_17930</name>
</gene>
<dbReference type="InterPro" id="IPR050327">
    <property type="entry name" value="Proton-linked_MCT"/>
</dbReference>
<dbReference type="Proteomes" id="UP000706039">
    <property type="component" value="Unassembled WGS sequence"/>
</dbReference>
<feature type="transmembrane region" description="Helical" evidence="4">
    <location>
        <begin position="148"/>
        <end position="166"/>
    </location>
</feature>
<dbReference type="Gene3D" id="1.20.1250.20">
    <property type="entry name" value="MFS general substrate transporter like domains"/>
    <property type="match status" value="2"/>
</dbReference>